<dbReference type="InterPro" id="IPR006699">
    <property type="entry name" value="GlpP"/>
</dbReference>
<keyword evidence="1" id="KW-0319">Glycerol metabolism</keyword>
<dbReference type="PANTHER" id="PTHR35787">
    <property type="entry name" value="GLYCEROL UPTAKE OPERON ANTITERMINATOR REGULATORY PROTEIN"/>
    <property type="match status" value="1"/>
</dbReference>
<dbReference type="PANTHER" id="PTHR35787:SF1">
    <property type="entry name" value="GLYCEROL UPTAKE OPERON ANTITERMINATOR REGULATORY PROTEIN"/>
    <property type="match status" value="1"/>
</dbReference>
<evidence type="ECO:0000313" key="3">
    <source>
        <dbReference type="Proteomes" id="UP001139263"/>
    </source>
</evidence>
<sequence length="185" mass="20643">MEITQKMIPATNRISDIESLVHNHFEYMIMLQIHISQLTYVVDFVHRHKKKILLHADLIQGLKADEAGAQYLCQDIKPDGLISTHAQVITTAKKRGLLAVQRIFLIDSHSLETSYRVIQSAHPDYIEVLPGIMPSVIRDVCTQTKLPVFAGGFLHTTTDVKAALAAGASSVTTSDKTLWSLQREL</sequence>
<dbReference type="Proteomes" id="UP001139263">
    <property type="component" value="Unassembled WGS sequence"/>
</dbReference>
<dbReference type="SUPFAM" id="SSF110391">
    <property type="entry name" value="GlpP-like"/>
    <property type="match status" value="1"/>
</dbReference>
<dbReference type="GO" id="GO:0006071">
    <property type="term" value="P:glycerol metabolic process"/>
    <property type="evidence" value="ECO:0007669"/>
    <property type="project" value="UniProtKB-UniRule"/>
</dbReference>
<dbReference type="EMBL" id="JALBUF010000012">
    <property type="protein sequence ID" value="MCI0184361.1"/>
    <property type="molecule type" value="Genomic_DNA"/>
</dbReference>
<dbReference type="AlphaFoldDB" id="A0A9X2AFS9"/>
<evidence type="ECO:0000256" key="1">
    <source>
        <dbReference type="PIRNR" id="PIRNR016897"/>
    </source>
</evidence>
<keyword evidence="3" id="KW-1185">Reference proteome</keyword>
<evidence type="ECO:0000313" key="2">
    <source>
        <dbReference type="EMBL" id="MCI0184361.1"/>
    </source>
</evidence>
<dbReference type="GO" id="GO:0001072">
    <property type="term" value="F:transcription antitermination factor activity, RNA binding"/>
    <property type="evidence" value="ECO:0007669"/>
    <property type="project" value="TreeGrafter"/>
</dbReference>
<gene>
    <name evidence="2" type="primary">glpP</name>
    <name evidence="2" type="ORF">MM817_02658</name>
</gene>
<dbReference type="GO" id="GO:0003723">
    <property type="term" value="F:RNA binding"/>
    <property type="evidence" value="ECO:0007669"/>
    <property type="project" value="UniProtKB-KW"/>
</dbReference>
<keyword evidence="1" id="KW-0694">RNA-binding</keyword>
<organism evidence="2 3">
    <name type="scientific">Sulfoacidibacillus ferrooxidans</name>
    <dbReference type="NCBI Taxonomy" id="2005001"/>
    <lineage>
        <taxon>Bacteria</taxon>
        <taxon>Bacillati</taxon>
        <taxon>Bacillota</taxon>
        <taxon>Bacilli</taxon>
        <taxon>Bacillales</taxon>
        <taxon>Alicyclobacillaceae</taxon>
        <taxon>Sulfoacidibacillus</taxon>
    </lineage>
</organism>
<comment type="function">
    <text evidence="1">Regulates expression of the glpD operon. In the presence of glycerol 3-phosphate (G3P) causes antitermination of transcription of glpD at the inverted repeat of the leader region to enhance its transcription. Binds and stabilizes glpD leader mRNA.</text>
</comment>
<protein>
    <recommendedName>
        <fullName evidence="1">Glycerol uptake operon antiterminator regulatory protein</fullName>
    </recommendedName>
</protein>
<keyword evidence="1" id="KW-0804">Transcription</keyword>
<dbReference type="Pfam" id="PF04309">
    <property type="entry name" value="G3P_antiterm"/>
    <property type="match status" value="1"/>
</dbReference>
<comment type="caution">
    <text evidence="2">The sequence shown here is derived from an EMBL/GenBank/DDBJ whole genome shotgun (WGS) entry which is preliminary data.</text>
</comment>
<accession>A0A9X2AFS9</accession>
<reference evidence="2" key="1">
    <citation type="submission" date="2022-03" db="EMBL/GenBank/DDBJ databases">
        <title>Draft Genome Sequence of Firmicute Strain S0AB, a Heterotrophic Iron/Sulfur-Oxidizing Extreme Acidophile.</title>
        <authorList>
            <person name="Vergara E."/>
            <person name="Pakostova E."/>
            <person name="Johnson D.B."/>
            <person name="Holmes D.S."/>
        </authorList>
    </citation>
    <scope>NUCLEOTIDE SEQUENCE</scope>
    <source>
        <strain evidence="2">S0AB</strain>
    </source>
</reference>
<dbReference type="PIRSF" id="PIRSF016897">
    <property type="entry name" value="GlpP"/>
    <property type="match status" value="1"/>
</dbReference>
<dbReference type="Gene3D" id="3.20.20.70">
    <property type="entry name" value="Aldolase class I"/>
    <property type="match status" value="1"/>
</dbReference>
<proteinExistence type="predicted"/>
<name>A0A9X2AFS9_9BACL</name>
<dbReference type="InterPro" id="IPR013785">
    <property type="entry name" value="Aldolase_TIM"/>
</dbReference>
<keyword evidence="1" id="KW-0805">Transcription regulation</keyword>
<dbReference type="GO" id="GO:0045893">
    <property type="term" value="P:positive regulation of DNA-templated transcription"/>
    <property type="evidence" value="ECO:0007669"/>
    <property type="project" value="TreeGrafter"/>
</dbReference>
<dbReference type="RefSeq" id="WP_241715970.1">
    <property type="nucleotide sequence ID" value="NZ_JALBUF010000012.1"/>
</dbReference>